<dbReference type="GO" id="GO:0016070">
    <property type="term" value="P:RNA metabolic process"/>
    <property type="evidence" value="ECO:0007669"/>
    <property type="project" value="InterPro"/>
</dbReference>
<evidence type="ECO:0000313" key="3">
    <source>
        <dbReference type="Proteomes" id="UP000317663"/>
    </source>
</evidence>
<gene>
    <name evidence="2" type="ORF">EAH77_23475</name>
</gene>
<dbReference type="GO" id="GO:0003723">
    <property type="term" value="F:RNA binding"/>
    <property type="evidence" value="ECO:0007669"/>
    <property type="project" value="InterPro"/>
</dbReference>
<reference evidence="2 3" key="1">
    <citation type="journal article" date="2019" name="Environ. Microbiol.">
        <title>Species interactions and distinct microbial communities in high Arctic permafrost affected cryosols are associated with the CH4 and CO2 gas fluxes.</title>
        <authorList>
            <person name="Altshuler I."/>
            <person name="Hamel J."/>
            <person name="Turney S."/>
            <person name="Magnuson E."/>
            <person name="Levesque R."/>
            <person name="Greer C."/>
            <person name="Whyte L.G."/>
        </authorList>
    </citation>
    <scope>NUCLEOTIDE SEQUENCE [LARGE SCALE GENOMIC DNA]</scope>
    <source>
        <strain evidence="2 3">E4</strain>
    </source>
</reference>
<name>A0A502G0S4_9GAMM</name>
<dbReference type="GO" id="GO:0016788">
    <property type="term" value="F:hydrolase activity, acting on ester bonds"/>
    <property type="evidence" value="ECO:0007669"/>
    <property type="project" value="InterPro"/>
</dbReference>
<accession>A0A502G0S4</accession>
<keyword evidence="3" id="KW-1185">Reference proteome</keyword>
<dbReference type="EMBL" id="RCZD01000019">
    <property type="protein sequence ID" value="TPG55448.1"/>
    <property type="molecule type" value="Genomic_DNA"/>
</dbReference>
<organism evidence="2 3">
    <name type="scientific">Ewingella americana</name>
    <dbReference type="NCBI Taxonomy" id="41202"/>
    <lineage>
        <taxon>Bacteria</taxon>
        <taxon>Pseudomonadati</taxon>
        <taxon>Pseudomonadota</taxon>
        <taxon>Gammaproteobacteria</taxon>
        <taxon>Enterobacterales</taxon>
        <taxon>Yersiniaceae</taxon>
        <taxon>Ewingella</taxon>
    </lineage>
</organism>
<comment type="caution">
    <text evidence="2">The sequence shown here is derived from an EMBL/GenBank/DDBJ whole genome shotgun (WGS) entry which is preliminary data.</text>
</comment>
<protein>
    <submittedName>
        <fullName evidence="2">Type I toxin-antitoxin system SymE family toxin</fullName>
    </submittedName>
</protein>
<dbReference type="RefSeq" id="WP_140475701.1">
    <property type="nucleotide sequence ID" value="NZ_RCZD01000019.1"/>
</dbReference>
<dbReference type="InterPro" id="IPR014944">
    <property type="entry name" value="Toxin_SymE-like"/>
</dbReference>
<evidence type="ECO:0000259" key="1">
    <source>
        <dbReference type="Pfam" id="PF08845"/>
    </source>
</evidence>
<evidence type="ECO:0000313" key="2">
    <source>
        <dbReference type="EMBL" id="TPG55448.1"/>
    </source>
</evidence>
<feature type="domain" description="Toxin SymE-like" evidence="1">
    <location>
        <begin position="1"/>
        <end position="32"/>
    </location>
</feature>
<dbReference type="Pfam" id="PF08845">
    <property type="entry name" value="SymE_toxin"/>
    <property type="match status" value="1"/>
</dbReference>
<sequence>MTIKGKWLEEFGFTTGQPVNITAENGCLVIRTELNV</sequence>
<dbReference type="GO" id="GO:0005737">
    <property type="term" value="C:cytoplasm"/>
    <property type="evidence" value="ECO:0007669"/>
    <property type="project" value="InterPro"/>
</dbReference>
<proteinExistence type="predicted"/>
<dbReference type="OrthoDB" id="6053337at2"/>
<dbReference type="Proteomes" id="UP000317663">
    <property type="component" value="Unassembled WGS sequence"/>
</dbReference>
<dbReference type="AlphaFoldDB" id="A0A502G0S4"/>